<dbReference type="KEGG" id="spsw:Sps_05577"/>
<protein>
    <submittedName>
        <fullName evidence="8">Type III secretion protein SpaR/YscT/HrcT</fullName>
    </submittedName>
</protein>
<dbReference type="PANTHER" id="PTHR30065">
    <property type="entry name" value="FLAGELLAR BIOSYNTHETIC PROTEIN FLIR"/>
    <property type="match status" value="1"/>
</dbReference>
<dbReference type="STRING" id="225848.Sps_05577"/>
<dbReference type="Proteomes" id="UP000189545">
    <property type="component" value="Chromosome"/>
</dbReference>
<dbReference type="EMBL" id="CP014782">
    <property type="protein sequence ID" value="AQS40640.1"/>
    <property type="molecule type" value="Genomic_DNA"/>
</dbReference>
<comment type="subcellular location">
    <subcellularLocation>
        <location evidence="1 7">Cell membrane</location>
        <topology evidence="1 7">Multi-pass membrane protein</topology>
    </subcellularLocation>
</comment>
<dbReference type="GO" id="GO:0006605">
    <property type="term" value="P:protein targeting"/>
    <property type="evidence" value="ECO:0007669"/>
    <property type="project" value="UniProtKB-UniRule"/>
</dbReference>
<evidence type="ECO:0000256" key="3">
    <source>
        <dbReference type="ARBA" id="ARBA00022475"/>
    </source>
</evidence>
<proteinExistence type="inferred from homology"/>
<sequence length="264" mass="29430">MTIEEFQQFFLVYSMTLPRLFGCFIMLPILSKQMLGSALLRNGVLCSFAIYLYPVVADQPHPSSVDGIMLVMLLAKEILLGLLISFIAAIPFWAIEATGFFIDNQRGATLASAFNPALGHQSTPTGVLFTQTLITLFFVSGSFIAFMGAIFDSYQHWPVMTFFPEIGEQWVDFFYGQFEQMLKLCVLMAAPIVIAMFMAEFGLALISRFAPQLNVFALSMPIKSGIASFLLIIYVVTLMQFFSKEILQLADFPFLLGPIIGADR</sequence>
<evidence type="ECO:0000256" key="2">
    <source>
        <dbReference type="ARBA" id="ARBA00009772"/>
    </source>
</evidence>
<name>A0A1S6HYK4_9GAMM</name>
<dbReference type="InterPro" id="IPR002010">
    <property type="entry name" value="T3SS_IM_R"/>
</dbReference>
<dbReference type="Pfam" id="PF01311">
    <property type="entry name" value="Bac_export_1"/>
    <property type="match status" value="1"/>
</dbReference>
<dbReference type="AlphaFoldDB" id="A0A1S6HYK4"/>
<evidence type="ECO:0000313" key="8">
    <source>
        <dbReference type="EMBL" id="AQS40640.1"/>
    </source>
</evidence>
<dbReference type="OrthoDB" id="9807748at2"/>
<keyword evidence="5 7" id="KW-1133">Transmembrane helix</keyword>
<reference evidence="8 9" key="1">
    <citation type="submission" date="2016-03" db="EMBL/GenBank/DDBJ databases">
        <title>Complete genome sequence of Shewanella psychrophila WP2, a deep sea bacterium isolated from west Pacific sediment.</title>
        <authorList>
            <person name="Xu G."/>
            <person name="Jian H."/>
        </authorList>
    </citation>
    <scope>NUCLEOTIDE SEQUENCE [LARGE SCALE GENOMIC DNA]</scope>
    <source>
        <strain evidence="8 9">WP2</strain>
    </source>
</reference>
<dbReference type="RefSeq" id="WP_077755413.1">
    <property type="nucleotide sequence ID" value="NZ_CP014782.1"/>
</dbReference>
<keyword evidence="6 7" id="KW-0472">Membrane</keyword>
<gene>
    <name evidence="8" type="ORF">Sps_05577</name>
</gene>
<evidence type="ECO:0000256" key="4">
    <source>
        <dbReference type="ARBA" id="ARBA00022692"/>
    </source>
</evidence>
<feature type="transmembrane region" description="Helical" evidence="7">
    <location>
        <begin position="226"/>
        <end position="243"/>
    </location>
</feature>
<feature type="transmembrane region" description="Helical" evidence="7">
    <location>
        <begin position="39"/>
        <end position="56"/>
    </location>
</feature>
<feature type="transmembrane region" description="Helical" evidence="7">
    <location>
        <begin position="127"/>
        <end position="151"/>
    </location>
</feature>
<evidence type="ECO:0000256" key="6">
    <source>
        <dbReference type="ARBA" id="ARBA00023136"/>
    </source>
</evidence>
<evidence type="ECO:0000256" key="5">
    <source>
        <dbReference type="ARBA" id="ARBA00022989"/>
    </source>
</evidence>
<accession>A0A1S6HYK4</accession>
<feature type="transmembrane region" description="Helical" evidence="7">
    <location>
        <begin position="181"/>
        <end position="206"/>
    </location>
</feature>
<keyword evidence="4 7" id="KW-0812">Transmembrane</keyword>
<dbReference type="InterPro" id="IPR006304">
    <property type="entry name" value="T3SS_SpaR/YscT"/>
</dbReference>
<keyword evidence="9" id="KW-1185">Reference proteome</keyword>
<dbReference type="GO" id="GO:0005886">
    <property type="term" value="C:plasma membrane"/>
    <property type="evidence" value="ECO:0007669"/>
    <property type="project" value="UniProtKB-SubCell"/>
</dbReference>
<feature type="transmembrane region" description="Helical" evidence="7">
    <location>
        <begin position="6"/>
        <end position="27"/>
    </location>
</feature>
<organism evidence="8 9">
    <name type="scientific">Shewanella psychrophila</name>
    <dbReference type="NCBI Taxonomy" id="225848"/>
    <lineage>
        <taxon>Bacteria</taxon>
        <taxon>Pseudomonadati</taxon>
        <taxon>Pseudomonadota</taxon>
        <taxon>Gammaproteobacteria</taxon>
        <taxon>Alteromonadales</taxon>
        <taxon>Shewanellaceae</taxon>
        <taxon>Shewanella</taxon>
    </lineage>
</organism>
<evidence type="ECO:0000256" key="7">
    <source>
        <dbReference type="RuleBase" id="RU362072"/>
    </source>
</evidence>
<evidence type="ECO:0000256" key="1">
    <source>
        <dbReference type="ARBA" id="ARBA00004651"/>
    </source>
</evidence>
<evidence type="ECO:0000313" key="9">
    <source>
        <dbReference type="Proteomes" id="UP000189545"/>
    </source>
</evidence>
<dbReference type="PANTHER" id="PTHR30065:SF1">
    <property type="entry name" value="SURFACE PRESENTATION OF ANTIGENS PROTEIN SPAR"/>
    <property type="match status" value="1"/>
</dbReference>
<keyword evidence="3 7" id="KW-1003">Cell membrane</keyword>
<dbReference type="NCBIfam" id="TIGR01401">
    <property type="entry name" value="fliR_like_III"/>
    <property type="match status" value="1"/>
</dbReference>
<comment type="similarity">
    <text evidence="2 7">Belongs to the FliR/MopE/SpaR family.</text>
</comment>
<feature type="transmembrane region" description="Helical" evidence="7">
    <location>
        <begin position="68"/>
        <end position="95"/>
    </location>
</feature>
<dbReference type="PRINTS" id="PR00953">
    <property type="entry name" value="TYPE3IMRPROT"/>
</dbReference>